<feature type="region of interest" description="Disordered" evidence="14">
    <location>
        <begin position="597"/>
        <end position="625"/>
    </location>
</feature>
<reference evidence="16" key="1">
    <citation type="submission" date="2022-07" db="EMBL/GenBank/DDBJ databases">
        <title>Phylogenomic reconstructions and comparative analyses of Kickxellomycotina fungi.</title>
        <authorList>
            <person name="Reynolds N.K."/>
            <person name="Stajich J.E."/>
            <person name="Barry K."/>
            <person name="Grigoriev I.V."/>
            <person name="Crous P."/>
            <person name="Smith M.E."/>
        </authorList>
    </citation>
    <scope>NUCLEOTIDE SEQUENCE</scope>
    <source>
        <strain evidence="16">RSA 861</strain>
    </source>
</reference>
<sequence>MATSQPRQTAQTRVLRKLYPHVLSVRAYLERTFLVKPRPMGAGPVSDKWGACPFAEPLCLGNHLGVDPPEYRRILDDIYVAVHQLPPPQRIGMEELTTDRSQTDVVLHCIGVLLQAQASTSLLPARSGANGIPPRPPPPIYQTTTVSTRRFNRSATQKKSVAAKHRPRAPINVLTAGHRESGDYSVASLRNLPAVEAYFPNTLVNFVKTRPWQQLLSRIGEQAMIHLLTKTSLFLYLEHGSWCQVTGVPPSTTMIFAPLPKTPPPDRMVAGGPHNHTRKRTDQPVLVGPFPSTGTKRKRTDGNLSIRPARLRRAHSDPPEQSKVPALLTTSTSPSVSVTHAQPSREVLGRLVPVDTLVFSRWAILHHQPGRRPKGTSYLRLDPNHLLNQVGTNPTGPCIGRAIRTIFGSRFTTPAPAVPPPVHPRSEPTGREDGTLTRITSPVVRGGRAPLPATMSGETTAGGAWTPHVNATCDPNKPPPTLSRMARRRRRGREAAKLIATSKPAEFQSKAAFIPRVPTGTVVASLQGPGPADTRRKSHWRLRRLRPLVRRLFAKYQRCNIYAMLARWCSLSSAQPKCSVCPARMPDLPVSIQRISNTADPTSTTPRLIERSPNPTASGVGPNPKIRSDADEGVAGISSKPPTPPPIDFLSHRCNHHRVTFFLHTVLNSIVPQPLWGSPANRRAICRFINRFISAPLGDVFTMSDLLSGLRVEDFHWALFSPRSTCLPRTHRVSALRKAQELVVSFLWWLIEGLVIPLVQGFFYVTESAETRLHLLYYRHDTWRRLTHPALRATLDHMYRTVPTNQLVATFARRKLGCASLRLMPKRNGLRLITNYSARNVRLVALLGAGSTDITSVISERSINFDLREVFRVLLYERERRPEVFASSVFGMSEVYTRLLAYKRRFGLPLNELVSSDAPGFFYLVKTDVHRAFDHIPQARLLELLDDLLSDDEYLVRTYRRIGDTARGPRARYLQVGSDGDTFLPFPVFAATRARRTQGSAIYVDDVVHGYHLRDDLLGLVREHISDNLIRVGDRRFYRQVVGIPQGSVVSSFLCNLFLSALETRHLAEFHSAPALLLRLTDDFLLITPDRAQAQRFYHRVCAQFPDFGCQFNPHKTLANFDVGLGVDLGPTHRADIDDGRRYEGFPWCGLRIDPVTLDVHTDYTRYHDHRLRDTVTLPCQLNSAQALAGKLRLLIYGRLDDLRLSLDLLTPRSVLINVYENFVLNALRFCALLRKLPRPVPTASWLADLVGQCVDETARFISRYHRRQFQARGQAGNPTRLSPTHHQWLGYHAFSRTLAGRQPQHRVTIRLLRSQLTALPIKPKQRGELYAIVSACDHKALSAIKL</sequence>
<evidence type="ECO:0000256" key="12">
    <source>
        <dbReference type="ARBA" id="ARBA00048173"/>
    </source>
</evidence>
<proteinExistence type="inferred from homology"/>
<dbReference type="PANTHER" id="PTHR12066:SF0">
    <property type="entry name" value="TELOMERASE REVERSE TRANSCRIPTASE"/>
    <property type="match status" value="1"/>
</dbReference>
<dbReference type="Proteomes" id="UP001150569">
    <property type="component" value="Unassembled WGS sequence"/>
</dbReference>
<dbReference type="GO" id="GO:0042162">
    <property type="term" value="F:telomeric DNA binding"/>
    <property type="evidence" value="ECO:0007669"/>
    <property type="project" value="TreeGrafter"/>
</dbReference>
<keyword evidence="6 13" id="KW-0548">Nucleotidyltransferase</keyword>
<keyword evidence="7 13" id="KW-0479">Metal-binding</keyword>
<dbReference type="PRINTS" id="PR01365">
    <property type="entry name" value="TELOMERASERT"/>
</dbReference>
<dbReference type="GO" id="GO:0003720">
    <property type="term" value="F:telomerase activity"/>
    <property type="evidence" value="ECO:0007669"/>
    <property type="project" value="InterPro"/>
</dbReference>
<dbReference type="PROSITE" id="PS50878">
    <property type="entry name" value="RT_POL"/>
    <property type="match status" value="1"/>
</dbReference>
<evidence type="ECO:0000256" key="4">
    <source>
        <dbReference type="ARBA" id="ARBA00022454"/>
    </source>
</evidence>
<feature type="compositionally biased region" description="Basic and acidic residues" evidence="14">
    <location>
        <begin position="424"/>
        <end position="435"/>
    </location>
</feature>
<keyword evidence="4 13" id="KW-0158">Chromosome</keyword>
<comment type="similarity">
    <text evidence="1 13">Belongs to the reverse transcriptase family. Telomerase subfamily.</text>
</comment>
<evidence type="ECO:0000256" key="5">
    <source>
        <dbReference type="ARBA" id="ARBA00022679"/>
    </source>
</evidence>
<keyword evidence="5 13" id="KW-0808">Transferase</keyword>
<evidence type="ECO:0000256" key="7">
    <source>
        <dbReference type="ARBA" id="ARBA00022723"/>
    </source>
</evidence>
<keyword evidence="17" id="KW-1185">Reference proteome</keyword>
<dbReference type="GO" id="GO:0000781">
    <property type="term" value="C:chromosome, telomeric region"/>
    <property type="evidence" value="ECO:0007669"/>
    <property type="project" value="UniProtKB-SubCell"/>
</dbReference>
<evidence type="ECO:0000256" key="13">
    <source>
        <dbReference type="RuleBase" id="RU365061"/>
    </source>
</evidence>
<dbReference type="InterPro" id="IPR043502">
    <property type="entry name" value="DNA/RNA_pol_sf"/>
</dbReference>
<feature type="region of interest" description="Disordered" evidence="14">
    <location>
        <begin position="271"/>
        <end position="341"/>
    </location>
</feature>
<evidence type="ECO:0000313" key="17">
    <source>
        <dbReference type="Proteomes" id="UP001150569"/>
    </source>
</evidence>
<dbReference type="PANTHER" id="PTHR12066">
    <property type="entry name" value="TELOMERASE REVERSE TRANSCRIPTASE"/>
    <property type="match status" value="1"/>
</dbReference>
<evidence type="ECO:0000256" key="8">
    <source>
        <dbReference type="ARBA" id="ARBA00022842"/>
    </source>
</evidence>
<feature type="compositionally biased region" description="Low complexity" evidence="14">
    <location>
        <begin position="329"/>
        <end position="339"/>
    </location>
</feature>
<evidence type="ECO:0000313" key="16">
    <source>
        <dbReference type="EMBL" id="KAJ1928527.1"/>
    </source>
</evidence>
<evidence type="ECO:0000256" key="6">
    <source>
        <dbReference type="ARBA" id="ARBA00022695"/>
    </source>
</evidence>
<feature type="compositionally biased region" description="Polar residues" evidence="14">
    <location>
        <begin position="597"/>
        <end position="606"/>
    </location>
</feature>
<dbReference type="GO" id="GO:0046872">
    <property type="term" value="F:metal ion binding"/>
    <property type="evidence" value="ECO:0007669"/>
    <property type="project" value="UniProtKB-KW"/>
</dbReference>
<dbReference type="OrthoDB" id="289721at2759"/>
<keyword evidence="9 13" id="KW-0779">Telomere</keyword>
<dbReference type="EC" id="2.7.7.49" evidence="2 13"/>
<accession>A0A9W8AIB8</accession>
<dbReference type="GO" id="GO:0007004">
    <property type="term" value="P:telomere maintenance via telomerase"/>
    <property type="evidence" value="ECO:0007669"/>
    <property type="project" value="TreeGrafter"/>
</dbReference>
<dbReference type="Pfam" id="PF12009">
    <property type="entry name" value="Telomerase_RBD"/>
    <property type="match status" value="1"/>
</dbReference>
<dbReference type="Gene3D" id="1.10.132.70">
    <property type="match status" value="1"/>
</dbReference>
<dbReference type="GO" id="GO:0000333">
    <property type="term" value="C:telomerase catalytic core complex"/>
    <property type="evidence" value="ECO:0007669"/>
    <property type="project" value="TreeGrafter"/>
</dbReference>
<comment type="subcellular location">
    <subcellularLocation>
        <location evidence="13">Nucleus</location>
    </subcellularLocation>
    <subcellularLocation>
        <location evidence="13">Chromosome</location>
        <location evidence="13">Telomere</location>
    </subcellularLocation>
</comment>
<evidence type="ECO:0000256" key="3">
    <source>
        <dbReference type="ARBA" id="ARBA00016182"/>
    </source>
</evidence>
<dbReference type="EMBL" id="JANBPT010000069">
    <property type="protein sequence ID" value="KAJ1928527.1"/>
    <property type="molecule type" value="Genomic_DNA"/>
</dbReference>
<dbReference type="InterPro" id="IPR021891">
    <property type="entry name" value="Telomerase_RBD"/>
</dbReference>
<evidence type="ECO:0000259" key="15">
    <source>
        <dbReference type="PROSITE" id="PS50878"/>
    </source>
</evidence>
<keyword evidence="11 13" id="KW-0539">Nucleus</keyword>
<evidence type="ECO:0000256" key="11">
    <source>
        <dbReference type="ARBA" id="ARBA00023242"/>
    </source>
</evidence>
<dbReference type="SUPFAM" id="SSF56672">
    <property type="entry name" value="DNA/RNA polymerases"/>
    <property type="match status" value="1"/>
</dbReference>
<comment type="caution">
    <text evidence="16">The sequence shown here is derived from an EMBL/GenBank/DDBJ whole genome shotgun (WGS) entry which is preliminary data.</text>
</comment>
<evidence type="ECO:0000256" key="2">
    <source>
        <dbReference type="ARBA" id="ARBA00012493"/>
    </source>
</evidence>
<comment type="function">
    <text evidence="13">Telomerase is a ribonucleoprotein enzyme essential for the replication of chromosome termini in most eukaryotes. It elongates telomeres. It is a reverse transcriptase that adds simple sequence repeats to chromosome ends by copying a template sequence within the RNA component of the enzyme.</text>
</comment>
<comment type="catalytic activity">
    <reaction evidence="12 13">
        <text>DNA(n) + a 2'-deoxyribonucleoside 5'-triphosphate = DNA(n+1) + diphosphate</text>
        <dbReference type="Rhea" id="RHEA:22508"/>
        <dbReference type="Rhea" id="RHEA-COMP:17339"/>
        <dbReference type="Rhea" id="RHEA-COMP:17340"/>
        <dbReference type="ChEBI" id="CHEBI:33019"/>
        <dbReference type="ChEBI" id="CHEBI:61560"/>
        <dbReference type="ChEBI" id="CHEBI:173112"/>
        <dbReference type="EC" id="2.7.7.49"/>
    </reaction>
</comment>
<name>A0A9W8AIB8_9FUNG</name>
<evidence type="ECO:0000256" key="14">
    <source>
        <dbReference type="SAM" id="MobiDB-lite"/>
    </source>
</evidence>
<feature type="region of interest" description="Disordered" evidence="14">
    <location>
        <begin position="412"/>
        <end position="435"/>
    </location>
</feature>
<dbReference type="Gene3D" id="1.10.357.90">
    <property type="match status" value="1"/>
</dbReference>
<dbReference type="SMART" id="SM00975">
    <property type="entry name" value="Telomerase_RBD"/>
    <property type="match status" value="1"/>
</dbReference>
<dbReference type="InterPro" id="IPR000477">
    <property type="entry name" value="RT_dom"/>
</dbReference>
<evidence type="ECO:0000256" key="1">
    <source>
        <dbReference type="ARBA" id="ARBA00008001"/>
    </source>
</evidence>
<dbReference type="GO" id="GO:0070034">
    <property type="term" value="F:telomerase RNA binding"/>
    <property type="evidence" value="ECO:0007669"/>
    <property type="project" value="TreeGrafter"/>
</dbReference>
<protein>
    <recommendedName>
        <fullName evidence="3 13">Telomerase reverse transcriptase</fullName>
        <ecNumber evidence="2 13">2.7.7.49</ecNumber>
    </recommendedName>
    <alternativeName>
        <fullName evidence="13">Telomerase catalytic subunit</fullName>
    </alternativeName>
</protein>
<gene>
    <name evidence="16" type="ORF">IWQ60_001951</name>
</gene>
<feature type="domain" description="Reverse transcriptase" evidence="15">
    <location>
        <begin position="805"/>
        <end position="1153"/>
    </location>
</feature>
<dbReference type="InterPro" id="IPR003545">
    <property type="entry name" value="Telomerase_RT"/>
</dbReference>
<keyword evidence="10 13" id="KW-0695">RNA-directed DNA polymerase</keyword>
<dbReference type="CDD" id="cd01648">
    <property type="entry name" value="TERT"/>
    <property type="match status" value="1"/>
</dbReference>
<evidence type="ECO:0000256" key="9">
    <source>
        <dbReference type="ARBA" id="ARBA00022895"/>
    </source>
</evidence>
<keyword evidence="8 13" id="KW-0460">Magnesium</keyword>
<feature type="region of interest" description="Disordered" evidence="14">
    <location>
        <begin position="461"/>
        <end position="483"/>
    </location>
</feature>
<evidence type="ECO:0000256" key="10">
    <source>
        <dbReference type="ARBA" id="ARBA00022918"/>
    </source>
</evidence>
<organism evidence="16 17">
    <name type="scientific">Tieghemiomyces parasiticus</name>
    <dbReference type="NCBI Taxonomy" id="78921"/>
    <lineage>
        <taxon>Eukaryota</taxon>
        <taxon>Fungi</taxon>
        <taxon>Fungi incertae sedis</taxon>
        <taxon>Zoopagomycota</taxon>
        <taxon>Kickxellomycotina</taxon>
        <taxon>Dimargaritomycetes</taxon>
        <taxon>Dimargaritales</taxon>
        <taxon>Dimargaritaceae</taxon>
        <taxon>Tieghemiomyces</taxon>
    </lineage>
</organism>